<comment type="caution">
    <text evidence="2">The sequence shown here is derived from an EMBL/GenBank/DDBJ whole genome shotgun (WGS) entry which is preliminary data.</text>
</comment>
<evidence type="ECO:0000313" key="2">
    <source>
        <dbReference type="EMBL" id="GAA1675514.1"/>
    </source>
</evidence>
<keyword evidence="1" id="KW-0472">Membrane</keyword>
<dbReference type="RefSeq" id="WP_344148072.1">
    <property type="nucleotide sequence ID" value="NZ_BAAANF010000005.1"/>
</dbReference>
<feature type="transmembrane region" description="Helical" evidence="1">
    <location>
        <begin position="23"/>
        <end position="40"/>
    </location>
</feature>
<keyword evidence="1" id="KW-0812">Transmembrane</keyword>
<sequence>MPTHEWATASDGYGSPRRPYRKAQLILGVALLICLAVVVVRQMTGAPGTKNYKTSVDCQVNTVGSQGTVTINGTITGDSTSYSVTVDVLDVASQQRIGGQTFEVRGTNTFSGTTPAEAPIGASGIDCKITKVA</sequence>
<name>A0ABP4SQ92_9ACTN</name>
<evidence type="ECO:0000256" key="1">
    <source>
        <dbReference type="SAM" id="Phobius"/>
    </source>
</evidence>
<evidence type="ECO:0008006" key="4">
    <source>
        <dbReference type="Google" id="ProtNLM"/>
    </source>
</evidence>
<reference evidence="3" key="1">
    <citation type="journal article" date="2019" name="Int. J. Syst. Evol. Microbiol.">
        <title>The Global Catalogue of Microorganisms (GCM) 10K type strain sequencing project: providing services to taxonomists for standard genome sequencing and annotation.</title>
        <authorList>
            <consortium name="The Broad Institute Genomics Platform"/>
            <consortium name="The Broad Institute Genome Sequencing Center for Infectious Disease"/>
            <person name="Wu L."/>
            <person name="Ma J."/>
        </authorList>
    </citation>
    <scope>NUCLEOTIDE SEQUENCE [LARGE SCALE GENOMIC DNA]</scope>
    <source>
        <strain evidence="3">JCM 14307</strain>
    </source>
</reference>
<organism evidence="2 3">
    <name type="scientific">Kribbella yunnanensis</name>
    <dbReference type="NCBI Taxonomy" id="190194"/>
    <lineage>
        <taxon>Bacteria</taxon>
        <taxon>Bacillati</taxon>
        <taxon>Actinomycetota</taxon>
        <taxon>Actinomycetes</taxon>
        <taxon>Propionibacteriales</taxon>
        <taxon>Kribbellaceae</taxon>
        <taxon>Kribbella</taxon>
    </lineage>
</organism>
<evidence type="ECO:0000313" key="3">
    <source>
        <dbReference type="Proteomes" id="UP001500280"/>
    </source>
</evidence>
<proteinExistence type="predicted"/>
<gene>
    <name evidence="2" type="ORF">GCM10009745_18290</name>
</gene>
<dbReference type="EMBL" id="BAAANF010000005">
    <property type="protein sequence ID" value="GAA1675514.1"/>
    <property type="molecule type" value="Genomic_DNA"/>
</dbReference>
<protein>
    <recommendedName>
        <fullName evidence="4">DUF4307 domain-containing protein</fullName>
    </recommendedName>
</protein>
<keyword evidence="1" id="KW-1133">Transmembrane helix</keyword>
<accession>A0ABP4SQ92</accession>
<dbReference type="Proteomes" id="UP001500280">
    <property type="component" value="Unassembled WGS sequence"/>
</dbReference>
<keyword evidence="3" id="KW-1185">Reference proteome</keyword>